<evidence type="ECO:0000313" key="4">
    <source>
        <dbReference type="Proteomes" id="UP000283850"/>
    </source>
</evidence>
<gene>
    <name evidence="3" type="ORF">DWW10_12575</name>
</gene>
<comment type="caution">
    <text evidence="3">The sequence shown here is derived from an EMBL/GenBank/DDBJ whole genome shotgun (WGS) entry which is preliminary data.</text>
</comment>
<dbReference type="Proteomes" id="UP000283850">
    <property type="component" value="Unassembled WGS sequence"/>
</dbReference>
<feature type="signal peptide" evidence="2">
    <location>
        <begin position="1"/>
        <end position="22"/>
    </location>
</feature>
<reference evidence="3 4" key="1">
    <citation type="submission" date="2018-08" db="EMBL/GenBank/DDBJ databases">
        <title>A genome reference for cultivated species of the human gut microbiota.</title>
        <authorList>
            <person name="Zou Y."/>
            <person name="Xue W."/>
            <person name="Luo G."/>
        </authorList>
    </citation>
    <scope>NUCLEOTIDE SEQUENCE [LARGE SCALE GENOMIC DNA]</scope>
    <source>
        <strain evidence="3 4">AF14-32</strain>
    </source>
</reference>
<keyword evidence="1" id="KW-0812">Transmembrane</keyword>
<keyword evidence="1" id="KW-0472">Membrane</keyword>
<feature type="transmembrane region" description="Helical" evidence="1">
    <location>
        <begin position="459"/>
        <end position="479"/>
    </location>
</feature>
<evidence type="ECO:0000256" key="2">
    <source>
        <dbReference type="SAM" id="SignalP"/>
    </source>
</evidence>
<dbReference type="GO" id="GO:0030288">
    <property type="term" value="C:outer membrane-bounded periplasmic space"/>
    <property type="evidence" value="ECO:0007669"/>
    <property type="project" value="InterPro"/>
</dbReference>
<dbReference type="InterPro" id="IPR005534">
    <property type="entry name" value="Curli_assmbl/transp-comp_CsgG"/>
</dbReference>
<dbReference type="Gene3D" id="3.40.50.10610">
    <property type="entry name" value="ABC-type transport auxiliary lipoprotein component"/>
    <property type="match status" value="1"/>
</dbReference>
<evidence type="ECO:0000313" key="3">
    <source>
        <dbReference type="EMBL" id="RGV53496.1"/>
    </source>
</evidence>
<dbReference type="RefSeq" id="WP_022392634.1">
    <property type="nucleotide sequence ID" value="NZ_QRZF01000007.1"/>
</dbReference>
<dbReference type="EMBL" id="QRZF01000007">
    <property type="protein sequence ID" value="RGV53496.1"/>
    <property type="molecule type" value="Genomic_DNA"/>
</dbReference>
<feature type="chain" id="PRO_5019188959" description="Curli production assembly/transport component CsgG" evidence="2">
    <location>
        <begin position="23"/>
        <end position="524"/>
    </location>
</feature>
<organism evidence="3 4">
    <name type="scientific">Bacteroides intestinalis</name>
    <dbReference type="NCBI Taxonomy" id="329854"/>
    <lineage>
        <taxon>Bacteria</taxon>
        <taxon>Pseudomonadati</taxon>
        <taxon>Bacteroidota</taxon>
        <taxon>Bacteroidia</taxon>
        <taxon>Bacteroidales</taxon>
        <taxon>Bacteroidaceae</taxon>
        <taxon>Bacteroides</taxon>
    </lineage>
</organism>
<keyword evidence="1" id="KW-1133">Transmembrane helix</keyword>
<proteinExistence type="predicted"/>
<dbReference type="Pfam" id="PF03783">
    <property type="entry name" value="CsgG"/>
    <property type="match status" value="1"/>
</dbReference>
<dbReference type="AlphaFoldDB" id="A0A412Y7U0"/>
<evidence type="ECO:0000256" key="1">
    <source>
        <dbReference type="SAM" id="Phobius"/>
    </source>
</evidence>
<feature type="transmembrane region" description="Helical" evidence="1">
    <location>
        <begin position="433"/>
        <end position="453"/>
    </location>
</feature>
<protein>
    <recommendedName>
        <fullName evidence="5">Curli production assembly/transport component CsgG</fullName>
    </recommendedName>
</protein>
<sequence length="524" mass="55680">MNVKSGLLLSLLLLLGSVAVMGQTTKGCIISIENGAVNVDLTSAQVRVGDYLEVIVSGGYMTDPATGRRIRKKDEVLGTLEVGTVYSEYSVARPHNASLLVRLKAGMAVRTSAKVVTDSSPQENVYQSEKPVSSKNKAMVNSFVSDGNTAGDIAVSGSQNLLENKETSERVNIVIAPAQVNDVVHNGHFGDYVADVLMEQMLMCDKVRLLDRSVSNAQIDEINLAGDILDPATTIQRGKGIGARYILQTTMQKPDVANVRTGIPLASVMGAVQGLTGVNIGAAYGSNMNFATLKASVNLSVRVVDLQTGEIVFMCSGSGKAQGKSQLSMEYGALGGGELNGGAEDFKQTVTGKAIQQAFMRIGRNLKDFFNGKVDRKVVGSVSGGISYGDRMYAKGYKLYLGTEKLDKDGVRVAFADKTGLFFQYQRAKRKKGLSWVMAIGGLAVGVGAASLSTSSSSSLPLVLAGTVGTASIVGGVILNSSGRRKLKRICSSYNNSNSQYSYNENYGFRYSLSLTSTGLRFTF</sequence>
<keyword evidence="2" id="KW-0732">Signal</keyword>
<accession>A0A412Y7U0</accession>
<evidence type="ECO:0008006" key="5">
    <source>
        <dbReference type="Google" id="ProtNLM"/>
    </source>
</evidence>
<name>A0A412Y7U0_9BACE</name>